<name>A0AAD7Z7B5_DIPPU</name>
<proteinExistence type="predicted"/>
<gene>
    <name evidence="2" type="ORF">L9F63_007870</name>
</gene>
<reference evidence="2" key="2">
    <citation type="submission" date="2023-05" db="EMBL/GenBank/DDBJ databases">
        <authorList>
            <person name="Fouks B."/>
        </authorList>
    </citation>
    <scope>NUCLEOTIDE SEQUENCE</scope>
    <source>
        <strain evidence="2">Stay&amp;Tobe</strain>
        <tissue evidence="2">Testes</tissue>
    </source>
</reference>
<sequence>MIAAVLLCLALFIQGITPLPVGTARHVGRDVRQHGRWVDSDAAVYMDPNFHFNIPGLGHPGRPSIKDEYGGTFHHTAPIDYGYNSFSSSIGYGAPFGYGYAGGMSLE</sequence>
<organism evidence="2 3">
    <name type="scientific">Diploptera punctata</name>
    <name type="common">Pacific beetle cockroach</name>
    <dbReference type="NCBI Taxonomy" id="6984"/>
    <lineage>
        <taxon>Eukaryota</taxon>
        <taxon>Metazoa</taxon>
        <taxon>Ecdysozoa</taxon>
        <taxon>Arthropoda</taxon>
        <taxon>Hexapoda</taxon>
        <taxon>Insecta</taxon>
        <taxon>Pterygota</taxon>
        <taxon>Neoptera</taxon>
        <taxon>Polyneoptera</taxon>
        <taxon>Dictyoptera</taxon>
        <taxon>Blattodea</taxon>
        <taxon>Blaberoidea</taxon>
        <taxon>Blaberidae</taxon>
        <taxon>Diplopterinae</taxon>
        <taxon>Diploptera</taxon>
    </lineage>
</organism>
<evidence type="ECO:0000313" key="3">
    <source>
        <dbReference type="Proteomes" id="UP001233999"/>
    </source>
</evidence>
<keyword evidence="1" id="KW-0732">Signal</keyword>
<keyword evidence="3" id="KW-1185">Reference proteome</keyword>
<evidence type="ECO:0008006" key="4">
    <source>
        <dbReference type="Google" id="ProtNLM"/>
    </source>
</evidence>
<dbReference type="AlphaFoldDB" id="A0AAD7Z7B5"/>
<dbReference type="Proteomes" id="UP001233999">
    <property type="component" value="Unassembled WGS sequence"/>
</dbReference>
<accession>A0AAD7Z7B5</accession>
<protein>
    <recommendedName>
        <fullName evidence="4">Secreted protein</fullName>
    </recommendedName>
</protein>
<feature type="chain" id="PRO_5042296276" description="Secreted protein" evidence="1">
    <location>
        <begin position="19"/>
        <end position="107"/>
    </location>
</feature>
<comment type="caution">
    <text evidence="2">The sequence shown here is derived from an EMBL/GenBank/DDBJ whole genome shotgun (WGS) entry which is preliminary data.</text>
</comment>
<evidence type="ECO:0000256" key="1">
    <source>
        <dbReference type="SAM" id="SignalP"/>
    </source>
</evidence>
<feature type="signal peptide" evidence="1">
    <location>
        <begin position="1"/>
        <end position="18"/>
    </location>
</feature>
<evidence type="ECO:0000313" key="2">
    <source>
        <dbReference type="EMBL" id="KAJ9574952.1"/>
    </source>
</evidence>
<reference evidence="2" key="1">
    <citation type="journal article" date="2023" name="IScience">
        <title>Live-bearing cockroach genome reveals convergent evolutionary mechanisms linked to viviparity in insects and beyond.</title>
        <authorList>
            <person name="Fouks B."/>
            <person name="Harrison M.C."/>
            <person name="Mikhailova A.A."/>
            <person name="Marchal E."/>
            <person name="English S."/>
            <person name="Carruthers M."/>
            <person name="Jennings E.C."/>
            <person name="Chiamaka E.L."/>
            <person name="Frigard R.A."/>
            <person name="Pippel M."/>
            <person name="Attardo G.M."/>
            <person name="Benoit J.B."/>
            <person name="Bornberg-Bauer E."/>
            <person name="Tobe S.S."/>
        </authorList>
    </citation>
    <scope>NUCLEOTIDE SEQUENCE</scope>
    <source>
        <strain evidence="2">Stay&amp;Tobe</strain>
    </source>
</reference>
<dbReference type="EMBL" id="JASPKZ010010250">
    <property type="protein sequence ID" value="KAJ9574952.1"/>
    <property type="molecule type" value="Genomic_DNA"/>
</dbReference>